<protein>
    <submittedName>
        <fullName evidence="2">Uncharacterized protein</fullName>
    </submittedName>
</protein>
<feature type="chain" id="PRO_5001964710" evidence="1">
    <location>
        <begin position="24"/>
        <end position="55"/>
    </location>
</feature>
<dbReference type="EMBL" id="CM002928">
    <property type="protein sequence ID" value="KGN43393.1"/>
    <property type="molecule type" value="Genomic_DNA"/>
</dbReference>
<keyword evidence="3" id="KW-1185">Reference proteome</keyword>
<reference evidence="2 3" key="3">
    <citation type="journal article" date="2010" name="BMC Genomics">
        <title>Transcriptome sequencing and comparative analysis of cucumber flowers with different sex types.</title>
        <authorList>
            <person name="Guo S."/>
            <person name="Zheng Y."/>
            <person name="Joung J.G."/>
            <person name="Liu S."/>
            <person name="Zhang Z."/>
            <person name="Crasta O.R."/>
            <person name="Sobral B.W."/>
            <person name="Xu Y."/>
            <person name="Huang S."/>
            <person name="Fei Z."/>
        </authorList>
    </citation>
    <scope>NUCLEOTIDE SEQUENCE [LARGE SCALE GENOMIC DNA]</scope>
    <source>
        <strain evidence="3">cv. 9930</strain>
    </source>
</reference>
<dbReference type="Proteomes" id="UP000029981">
    <property type="component" value="Chromosome 7"/>
</dbReference>
<reference evidence="2 3" key="1">
    <citation type="journal article" date="2009" name="Nat. Genet.">
        <title>The genome of the cucumber, Cucumis sativus L.</title>
        <authorList>
            <person name="Huang S."/>
            <person name="Li R."/>
            <person name="Zhang Z."/>
            <person name="Li L."/>
            <person name="Gu X."/>
            <person name="Fan W."/>
            <person name="Lucas W.J."/>
            <person name="Wang X."/>
            <person name="Xie B."/>
            <person name="Ni P."/>
            <person name="Ren Y."/>
            <person name="Zhu H."/>
            <person name="Li J."/>
            <person name="Lin K."/>
            <person name="Jin W."/>
            <person name="Fei Z."/>
            <person name="Li G."/>
            <person name="Staub J."/>
            <person name="Kilian A."/>
            <person name="van der Vossen E.A."/>
            <person name="Wu Y."/>
            <person name="Guo J."/>
            <person name="He J."/>
            <person name="Jia Z."/>
            <person name="Ren Y."/>
            <person name="Tian G."/>
            <person name="Lu Y."/>
            <person name="Ruan J."/>
            <person name="Qian W."/>
            <person name="Wang M."/>
            <person name="Huang Q."/>
            <person name="Li B."/>
            <person name="Xuan Z."/>
            <person name="Cao J."/>
            <person name="Asan"/>
            <person name="Wu Z."/>
            <person name="Zhang J."/>
            <person name="Cai Q."/>
            <person name="Bai Y."/>
            <person name="Zhao B."/>
            <person name="Han Y."/>
            <person name="Li Y."/>
            <person name="Li X."/>
            <person name="Wang S."/>
            <person name="Shi Q."/>
            <person name="Liu S."/>
            <person name="Cho W.K."/>
            <person name="Kim J.Y."/>
            <person name="Xu Y."/>
            <person name="Heller-Uszynska K."/>
            <person name="Miao H."/>
            <person name="Cheng Z."/>
            <person name="Zhang S."/>
            <person name="Wu J."/>
            <person name="Yang Y."/>
            <person name="Kang H."/>
            <person name="Li M."/>
            <person name="Liang H."/>
            <person name="Ren X."/>
            <person name="Shi Z."/>
            <person name="Wen M."/>
            <person name="Jian M."/>
            <person name="Yang H."/>
            <person name="Zhang G."/>
            <person name="Yang Z."/>
            <person name="Chen R."/>
            <person name="Liu S."/>
            <person name="Li J."/>
            <person name="Ma L."/>
            <person name="Liu H."/>
            <person name="Zhou Y."/>
            <person name="Zhao J."/>
            <person name="Fang X."/>
            <person name="Li G."/>
            <person name="Fang L."/>
            <person name="Li Y."/>
            <person name="Liu D."/>
            <person name="Zheng H."/>
            <person name="Zhang Y."/>
            <person name="Qin N."/>
            <person name="Li Z."/>
            <person name="Yang G."/>
            <person name="Yang S."/>
            <person name="Bolund L."/>
            <person name="Kristiansen K."/>
            <person name="Zheng H."/>
            <person name="Li S."/>
            <person name="Zhang X."/>
            <person name="Yang H."/>
            <person name="Wang J."/>
            <person name="Sun R."/>
            <person name="Zhang B."/>
            <person name="Jiang S."/>
            <person name="Wang J."/>
            <person name="Du Y."/>
            <person name="Li S."/>
        </authorList>
    </citation>
    <scope>NUCLEOTIDE SEQUENCE [LARGE SCALE GENOMIC DNA]</scope>
    <source>
        <strain evidence="3">cv. 9930</strain>
    </source>
</reference>
<proteinExistence type="predicted"/>
<evidence type="ECO:0000313" key="2">
    <source>
        <dbReference type="EMBL" id="KGN43393.1"/>
    </source>
</evidence>
<accession>A0A0A0K1Q8</accession>
<name>A0A0A0K1Q8_CUCSA</name>
<feature type="signal peptide" evidence="1">
    <location>
        <begin position="1"/>
        <end position="23"/>
    </location>
</feature>
<gene>
    <name evidence="2" type="ORF">Csa_7G031540</name>
</gene>
<dbReference type="AlphaFoldDB" id="A0A0A0K1Q8"/>
<evidence type="ECO:0000256" key="1">
    <source>
        <dbReference type="SAM" id="SignalP"/>
    </source>
</evidence>
<dbReference type="Gramene" id="KGN43393">
    <property type="protein sequence ID" value="KGN43393"/>
    <property type="gene ID" value="Csa_7G031540"/>
</dbReference>
<keyword evidence="1" id="KW-0732">Signal</keyword>
<organism evidence="2 3">
    <name type="scientific">Cucumis sativus</name>
    <name type="common">Cucumber</name>
    <dbReference type="NCBI Taxonomy" id="3659"/>
    <lineage>
        <taxon>Eukaryota</taxon>
        <taxon>Viridiplantae</taxon>
        <taxon>Streptophyta</taxon>
        <taxon>Embryophyta</taxon>
        <taxon>Tracheophyta</taxon>
        <taxon>Spermatophyta</taxon>
        <taxon>Magnoliopsida</taxon>
        <taxon>eudicotyledons</taxon>
        <taxon>Gunneridae</taxon>
        <taxon>Pentapetalae</taxon>
        <taxon>rosids</taxon>
        <taxon>fabids</taxon>
        <taxon>Cucurbitales</taxon>
        <taxon>Cucurbitaceae</taxon>
        <taxon>Benincaseae</taxon>
        <taxon>Cucumis</taxon>
    </lineage>
</organism>
<reference evidence="2 3" key="4">
    <citation type="journal article" date="2011" name="BMC Genomics">
        <title>RNA-Seq improves annotation of protein-coding genes in the cucumber genome.</title>
        <authorList>
            <person name="Li Z."/>
            <person name="Zhang Z."/>
            <person name="Yan P."/>
            <person name="Huang S."/>
            <person name="Fei Z."/>
            <person name="Lin K."/>
        </authorList>
    </citation>
    <scope>NUCLEOTIDE SEQUENCE [LARGE SCALE GENOMIC DNA]</scope>
    <source>
        <strain evidence="3">cv. 9930</strain>
    </source>
</reference>
<evidence type="ECO:0000313" key="3">
    <source>
        <dbReference type="Proteomes" id="UP000029981"/>
    </source>
</evidence>
<reference evidence="2 3" key="2">
    <citation type="journal article" date="2009" name="PLoS ONE">
        <title>An integrated genetic and cytogenetic map of the cucumber genome.</title>
        <authorList>
            <person name="Ren Y."/>
            <person name="Zhang Z."/>
            <person name="Liu J."/>
            <person name="Staub J.E."/>
            <person name="Han Y."/>
            <person name="Cheng Z."/>
            <person name="Li X."/>
            <person name="Lu J."/>
            <person name="Miao H."/>
            <person name="Kang H."/>
            <person name="Xie B."/>
            <person name="Gu X."/>
            <person name="Wang X."/>
            <person name="Du Y."/>
            <person name="Jin W."/>
            <person name="Huang S."/>
        </authorList>
    </citation>
    <scope>NUCLEOTIDE SEQUENCE [LARGE SCALE GENOMIC DNA]</scope>
    <source>
        <strain evidence="3">cv. 9930</strain>
    </source>
</reference>
<sequence>MAVFSTWKYLFLLLAFGYLTNMAAPNSQFPVYILSRARKFDVQDMAVALESPKGI</sequence>